<evidence type="ECO:0000313" key="20">
    <source>
        <dbReference type="Proteomes" id="UP000250140"/>
    </source>
</evidence>
<organism evidence="19 20">
    <name type="scientific">Glonium stellatum</name>
    <dbReference type="NCBI Taxonomy" id="574774"/>
    <lineage>
        <taxon>Eukaryota</taxon>
        <taxon>Fungi</taxon>
        <taxon>Dikarya</taxon>
        <taxon>Ascomycota</taxon>
        <taxon>Pezizomycotina</taxon>
        <taxon>Dothideomycetes</taxon>
        <taxon>Pleosporomycetidae</taxon>
        <taxon>Gloniales</taxon>
        <taxon>Gloniaceae</taxon>
        <taxon>Glonium</taxon>
    </lineage>
</organism>
<dbReference type="GO" id="GO:0047560">
    <property type="term" value="F:3-dehydrosphinganine reductase activity"/>
    <property type="evidence" value="ECO:0007669"/>
    <property type="project" value="UniProtKB-EC"/>
</dbReference>
<comment type="catalytic activity">
    <reaction evidence="16">
        <text>sphinganine + NADP(+) = 3-oxosphinganine + NADPH + H(+)</text>
        <dbReference type="Rhea" id="RHEA:22640"/>
        <dbReference type="ChEBI" id="CHEBI:15378"/>
        <dbReference type="ChEBI" id="CHEBI:57783"/>
        <dbReference type="ChEBI" id="CHEBI:57817"/>
        <dbReference type="ChEBI" id="CHEBI:58299"/>
        <dbReference type="ChEBI" id="CHEBI:58349"/>
        <dbReference type="EC" id="1.1.1.102"/>
    </reaction>
    <physiologicalReaction direction="right-to-left" evidence="16">
        <dbReference type="Rhea" id="RHEA:22642"/>
    </physiologicalReaction>
</comment>
<keyword evidence="6" id="KW-0547">Nucleotide-binding</keyword>
<dbReference type="PROSITE" id="PS00061">
    <property type="entry name" value="ADH_SHORT"/>
    <property type="match status" value="1"/>
</dbReference>
<dbReference type="InterPro" id="IPR057326">
    <property type="entry name" value="KR_dom"/>
</dbReference>
<dbReference type="PANTHER" id="PTHR43550">
    <property type="entry name" value="3-KETODIHYDROSPHINGOSINE REDUCTASE"/>
    <property type="match status" value="1"/>
</dbReference>
<keyword evidence="5" id="KW-0812">Transmembrane</keyword>
<keyword evidence="11" id="KW-0560">Oxidoreductase</keyword>
<evidence type="ECO:0000256" key="1">
    <source>
        <dbReference type="ARBA" id="ARBA00004586"/>
    </source>
</evidence>
<dbReference type="Pfam" id="PF00106">
    <property type="entry name" value="adh_short"/>
    <property type="match status" value="1"/>
</dbReference>
<evidence type="ECO:0000256" key="3">
    <source>
        <dbReference type="ARBA" id="ARBA00004991"/>
    </source>
</evidence>
<dbReference type="GO" id="GO:0006666">
    <property type="term" value="P:3-keto-sphinganine metabolic process"/>
    <property type="evidence" value="ECO:0007669"/>
    <property type="project" value="InterPro"/>
</dbReference>
<comment type="subcellular location">
    <subcellularLocation>
        <location evidence="1">Endoplasmic reticulum membrane</location>
    </subcellularLocation>
</comment>
<dbReference type="CDD" id="cd08939">
    <property type="entry name" value="KDSR-like_SDR_c"/>
    <property type="match status" value="1"/>
</dbReference>
<dbReference type="OrthoDB" id="10267115at2759"/>
<evidence type="ECO:0000256" key="15">
    <source>
        <dbReference type="ARBA" id="ARBA00044737"/>
    </source>
</evidence>
<dbReference type="EC" id="1.1.1.102" evidence="14"/>
<gene>
    <name evidence="19" type="ORF">AOQ84DRAFT_220121</name>
</gene>
<evidence type="ECO:0000256" key="7">
    <source>
        <dbReference type="ARBA" id="ARBA00022824"/>
    </source>
</evidence>
<comment type="similarity">
    <text evidence="4">Belongs to the short-chain dehydrogenases/reductases (SDR) family.</text>
</comment>
<evidence type="ECO:0000256" key="12">
    <source>
        <dbReference type="ARBA" id="ARBA00023098"/>
    </source>
</evidence>
<evidence type="ECO:0000256" key="16">
    <source>
        <dbReference type="ARBA" id="ARBA00048930"/>
    </source>
</evidence>
<dbReference type="EMBL" id="KV749323">
    <property type="protein sequence ID" value="OCL09983.1"/>
    <property type="molecule type" value="Genomic_DNA"/>
</dbReference>
<comment type="pathway">
    <text evidence="3">Sphingolipid metabolism.</text>
</comment>
<accession>A0A8E2F466</accession>
<dbReference type="SUPFAM" id="SSF51735">
    <property type="entry name" value="NAD(P)-binding Rossmann-fold domains"/>
    <property type="match status" value="1"/>
</dbReference>
<sequence length="358" mass="38296">MGFFSRKNHFPVDGKTVLLTGGSQGMGRGLGKLLAQKGANVIIVARDVKKLQAALEYISAAAAKPKTQRFHCISADLTSAAENVRVLTEATAWNNGQMPEIVWANAGASHPALFLDTSIETMRQQMEVNYWAATYLAHATLKAWLYPSTKTSTSSSSSTTTSSAAAAGASSAKRPALPTRHFILTSSSIAFCNVAGYGAYGAAKAGLRSLADSLRSELNLYNGARRSSSTATGPPPAPYDVQIHAIYPGTILSPGHENEQKTKHAVTTLLEESDPRQSEDEVAGAAVRGLERGEYMVATNWLGQLMRVAAMQGSPRDNVVWDTVVGGVANLAWLFIGPDMEAKVWNWGKKNGMPKPTW</sequence>
<evidence type="ECO:0000256" key="4">
    <source>
        <dbReference type="ARBA" id="ARBA00006484"/>
    </source>
</evidence>
<dbReference type="InterPro" id="IPR020904">
    <property type="entry name" value="Sc_DH/Rdtase_CS"/>
</dbReference>
<evidence type="ECO:0000256" key="17">
    <source>
        <dbReference type="SAM" id="MobiDB-lite"/>
    </source>
</evidence>
<keyword evidence="8" id="KW-0521">NADP</keyword>
<dbReference type="GO" id="GO:0030148">
    <property type="term" value="P:sphingolipid biosynthetic process"/>
    <property type="evidence" value="ECO:0007669"/>
    <property type="project" value="InterPro"/>
</dbReference>
<dbReference type="Gene3D" id="3.40.50.720">
    <property type="entry name" value="NAD(P)-binding Rossmann-like Domain"/>
    <property type="match status" value="1"/>
</dbReference>
<evidence type="ECO:0000256" key="6">
    <source>
        <dbReference type="ARBA" id="ARBA00022741"/>
    </source>
</evidence>
<keyword evidence="12" id="KW-0443">Lipid metabolism</keyword>
<dbReference type="InterPro" id="IPR036291">
    <property type="entry name" value="NAD(P)-bd_dom_sf"/>
</dbReference>
<evidence type="ECO:0000256" key="8">
    <source>
        <dbReference type="ARBA" id="ARBA00022857"/>
    </source>
</evidence>
<dbReference type="InterPro" id="IPR045022">
    <property type="entry name" value="KDSR-like"/>
</dbReference>
<feature type="domain" description="Ketoreductase" evidence="18">
    <location>
        <begin position="15"/>
        <end position="239"/>
    </location>
</feature>
<feature type="region of interest" description="Disordered" evidence="17">
    <location>
        <begin position="150"/>
        <end position="170"/>
    </location>
</feature>
<dbReference type="GO" id="GO:0000166">
    <property type="term" value="F:nucleotide binding"/>
    <property type="evidence" value="ECO:0007669"/>
    <property type="project" value="UniProtKB-KW"/>
</dbReference>
<dbReference type="PRINTS" id="PR00081">
    <property type="entry name" value="GDHRDH"/>
</dbReference>
<evidence type="ECO:0000256" key="2">
    <source>
        <dbReference type="ARBA" id="ARBA00004760"/>
    </source>
</evidence>
<dbReference type="AlphaFoldDB" id="A0A8E2F466"/>
<reference evidence="19 20" key="1">
    <citation type="journal article" date="2016" name="Nat. Commun.">
        <title>Ectomycorrhizal ecology is imprinted in the genome of the dominant symbiotic fungus Cenococcum geophilum.</title>
        <authorList>
            <consortium name="DOE Joint Genome Institute"/>
            <person name="Peter M."/>
            <person name="Kohler A."/>
            <person name="Ohm R.A."/>
            <person name="Kuo A."/>
            <person name="Krutzmann J."/>
            <person name="Morin E."/>
            <person name="Arend M."/>
            <person name="Barry K.W."/>
            <person name="Binder M."/>
            <person name="Choi C."/>
            <person name="Clum A."/>
            <person name="Copeland A."/>
            <person name="Grisel N."/>
            <person name="Haridas S."/>
            <person name="Kipfer T."/>
            <person name="LaButti K."/>
            <person name="Lindquist E."/>
            <person name="Lipzen A."/>
            <person name="Maire R."/>
            <person name="Meier B."/>
            <person name="Mihaltcheva S."/>
            <person name="Molinier V."/>
            <person name="Murat C."/>
            <person name="Poggeler S."/>
            <person name="Quandt C.A."/>
            <person name="Sperisen C."/>
            <person name="Tritt A."/>
            <person name="Tisserant E."/>
            <person name="Crous P.W."/>
            <person name="Henrissat B."/>
            <person name="Nehls U."/>
            <person name="Egli S."/>
            <person name="Spatafora J.W."/>
            <person name="Grigoriev I.V."/>
            <person name="Martin F.M."/>
        </authorList>
    </citation>
    <scope>NUCLEOTIDE SEQUENCE [LARGE SCALE GENOMIC DNA]</scope>
    <source>
        <strain evidence="19 20">CBS 207.34</strain>
    </source>
</reference>
<evidence type="ECO:0000256" key="14">
    <source>
        <dbReference type="ARBA" id="ARBA00026112"/>
    </source>
</evidence>
<evidence type="ECO:0000256" key="9">
    <source>
        <dbReference type="ARBA" id="ARBA00022919"/>
    </source>
</evidence>
<dbReference type="FunFam" id="3.40.50.720:FF:000456">
    <property type="entry name" value="3-ketodihydrosphingosine reductase tsc10"/>
    <property type="match status" value="1"/>
</dbReference>
<keyword evidence="7" id="KW-0256">Endoplasmic reticulum</keyword>
<evidence type="ECO:0000256" key="11">
    <source>
        <dbReference type="ARBA" id="ARBA00023002"/>
    </source>
</evidence>
<evidence type="ECO:0000256" key="10">
    <source>
        <dbReference type="ARBA" id="ARBA00022989"/>
    </source>
</evidence>
<keyword evidence="13" id="KW-0472">Membrane</keyword>
<evidence type="ECO:0000313" key="19">
    <source>
        <dbReference type="EMBL" id="OCL09983.1"/>
    </source>
</evidence>
<evidence type="ECO:0000259" key="18">
    <source>
        <dbReference type="SMART" id="SM00822"/>
    </source>
</evidence>
<dbReference type="InterPro" id="IPR002347">
    <property type="entry name" value="SDR_fam"/>
</dbReference>
<keyword evidence="10" id="KW-1133">Transmembrane helix</keyword>
<keyword evidence="20" id="KW-1185">Reference proteome</keyword>
<evidence type="ECO:0000256" key="5">
    <source>
        <dbReference type="ARBA" id="ARBA00022692"/>
    </source>
</evidence>
<dbReference type="SMART" id="SM00822">
    <property type="entry name" value="PKS_KR"/>
    <property type="match status" value="1"/>
</dbReference>
<dbReference type="Proteomes" id="UP000250140">
    <property type="component" value="Unassembled WGS sequence"/>
</dbReference>
<proteinExistence type="inferred from homology"/>
<comment type="pathway">
    <text evidence="2">Lipid metabolism; sphingolipid metabolism.</text>
</comment>
<dbReference type="PANTHER" id="PTHR43550:SF3">
    <property type="entry name" value="3-KETODIHYDROSPHINGOSINE REDUCTASE"/>
    <property type="match status" value="1"/>
</dbReference>
<keyword evidence="9" id="KW-0746">Sphingolipid metabolism</keyword>
<name>A0A8E2F466_9PEZI</name>
<dbReference type="GO" id="GO:0005789">
    <property type="term" value="C:endoplasmic reticulum membrane"/>
    <property type="evidence" value="ECO:0007669"/>
    <property type="project" value="UniProtKB-SubCell"/>
</dbReference>
<comment type="function">
    <text evidence="15">Catalyzes the reduction of 3'-oxosphinganine (3-ketodihydrosphingosine/KDS) to sphinganine (dihydrosphingosine/DHS), the second step of de novo sphingolipid biosynthesis.</text>
</comment>
<evidence type="ECO:0000256" key="13">
    <source>
        <dbReference type="ARBA" id="ARBA00023136"/>
    </source>
</evidence>
<protein>
    <recommendedName>
        <fullName evidence="14">3-dehydrosphinganine reductase</fullName>
        <ecNumber evidence="14">1.1.1.102</ecNumber>
    </recommendedName>
</protein>